<dbReference type="EMBL" id="MK072042">
    <property type="protein sequence ID" value="AYV77402.1"/>
    <property type="molecule type" value="Genomic_DNA"/>
</dbReference>
<sequence length="98" mass="11749">MISDKGNICLDIKNIDPETVKIYLQSFYRDTVNIEIKSLNIEQLFALCELVQRIPSKRMTIQTLEPYIIKTYDIKYQDYYQQLISTNELYNLVDQIYR</sequence>
<organism evidence="1">
    <name type="scientific">Dasosvirus sp</name>
    <dbReference type="NCBI Taxonomy" id="2487764"/>
    <lineage>
        <taxon>Viruses</taxon>
        <taxon>Varidnaviria</taxon>
        <taxon>Bamfordvirae</taxon>
        <taxon>Nucleocytoviricota</taxon>
        <taxon>Megaviricetes</taxon>
        <taxon>Imitervirales</taxon>
        <taxon>Mimiviridae</taxon>
        <taxon>Klosneuvirinae</taxon>
    </lineage>
</organism>
<name>A0A3G4ZR66_9VIRU</name>
<gene>
    <name evidence="1" type="ORF">Dasosvirus1_37</name>
</gene>
<reference evidence="1" key="1">
    <citation type="submission" date="2018-10" db="EMBL/GenBank/DDBJ databases">
        <title>Hidden diversity of soil giant viruses.</title>
        <authorList>
            <person name="Schulz F."/>
            <person name="Alteio L."/>
            <person name="Goudeau D."/>
            <person name="Ryan E.M."/>
            <person name="Malmstrom R.R."/>
            <person name="Blanchard J."/>
            <person name="Woyke T."/>
        </authorList>
    </citation>
    <scope>NUCLEOTIDE SEQUENCE</scope>
    <source>
        <strain evidence="1">DSV1</strain>
    </source>
</reference>
<accession>A0A3G4ZR66</accession>
<proteinExistence type="predicted"/>
<protein>
    <submittedName>
        <fullName evidence="1">Uncharacterized protein</fullName>
    </submittedName>
</protein>
<evidence type="ECO:0000313" key="1">
    <source>
        <dbReference type="EMBL" id="AYV77402.1"/>
    </source>
</evidence>